<keyword evidence="4" id="KW-0479">Metal-binding</keyword>
<keyword evidence="11" id="KW-0239">DNA-directed DNA polymerase</keyword>
<name>A0A9Q3C9Q3_9BASI</name>
<dbReference type="InterPro" id="IPR012337">
    <property type="entry name" value="RNaseH-like_sf"/>
</dbReference>
<evidence type="ECO:0000256" key="13">
    <source>
        <dbReference type="ARBA" id="ARBA00048173"/>
    </source>
</evidence>
<evidence type="ECO:0000256" key="4">
    <source>
        <dbReference type="ARBA" id="ARBA00022723"/>
    </source>
</evidence>
<evidence type="ECO:0000256" key="12">
    <source>
        <dbReference type="ARBA" id="ARBA00023172"/>
    </source>
</evidence>
<dbReference type="GO" id="GO:0003887">
    <property type="term" value="F:DNA-directed DNA polymerase activity"/>
    <property type="evidence" value="ECO:0007669"/>
    <property type="project" value="UniProtKB-KW"/>
</dbReference>
<dbReference type="Gene3D" id="3.30.420.10">
    <property type="entry name" value="Ribonuclease H-like superfamily/Ribonuclease H"/>
    <property type="match status" value="1"/>
</dbReference>
<keyword evidence="3" id="KW-0540">Nuclease</keyword>
<dbReference type="SUPFAM" id="SSF53098">
    <property type="entry name" value="Ribonuclease H-like"/>
    <property type="match status" value="1"/>
</dbReference>
<dbReference type="GO" id="GO:0004519">
    <property type="term" value="F:endonuclease activity"/>
    <property type="evidence" value="ECO:0007669"/>
    <property type="project" value="UniProtKB-KW"/>
</dbReference>
<evidence type="ECO:0000256" key="5">
    <source>
        <dbReference type="ARBA" id="ARBA00022759"/>
    </source>
</evidence>
<dbReference type="OrthoDB" id="1938465at2759"/>
<dbReference type="PANTHER" id="PTHR42648:SF11">
    <property type="entry name" value="TRANSPOSON TY4-P GAG-POL POLYPROTEIN"/>
    <property type="match status" value="1"/>
</dbReference>
<dbReference type="InterPro" id="IPR001584">
    <property type="entry name" value="Integrase_cat-core"/>
</dbReference>
<dbReference type="GO" id="GO:0003964">
    <property type="term" value="F:RNA-directed DNA polymerase activity"/>
    <property type="evidence" value="ECO:0007669"/>
    <property type="project" value="UniProtKB-KW"/>
</dbReference>
<evidence type="ECO:0000313" key="16">
    <source>
        <dbReference type="EMBL" id="MBW0481154.1"/>
    </source>
</evidence>
<dbReference type="GO" id="GO:0016787">
    <property type="term" value="F:hydrolase activity"/>
    <property type="evidence" value="ECO:0007669"/>
    <property type="project" value="UniProtKB-KW"/>
</dbReference>
<evidence type="ECO:0000256" key="8">
    <source>
        <dbReference type="ARBA" id="ARBA00022884"/>
    </source>
</evidence>
<keyword evidence="11" id="KW-0808">Transferase</keyword>
<organism evidence="16 17">
    <name type="scientific">Austropuccinia psidii MF-1</name>
    <dbReference type="NCBI Taxonomy" id="1389203"/>
    <lineage>
        <taxon>Eukaryota</taxon>
        <taxon>Fungi</taxon>
        <taxon>Dikarya</taxon>
        <taxon>Basidiomycota</taxon>
        <taxon>Pucciniomycotina</taxon>
        <taxon>Pucciniomycetes</taxon>
        <taxon>Pucciniales</taxon>
        <taxon>Sphaerophragmiaceae</taxon>
        <taxon>Austropuccinia</taxon>
    </lineage>
</organism>
<dbReference type="AlphaFoldDB" id="A0A9Q3C9Q3"/>
<keyword evidence="12" id="KW-0233">DNA recombination</keyword>
<evidence type="ECO:0000256" key="1">
    <source>
        <dbReference type="ARBA" id="ARBA00022578"/>
    </source>
</evidence>
<keyword evidence="2" id="KW-0548">Nucleotidyltransferase</keyword>
<evidence type="ECO:0000259" key="15">
    <source>
        <dbReference type="PROSITE" id="PS50994"/>
    </source>
</evidence>
<gene>
    <name evidence="16" type="ORF">O181_020869</name>
</gene>
<dbReference type="GO" id="GO:0032196">
    <property type="term" value="P:transposition"/>
    <property type="evidence" value="ECO:0007669"/>
    <property type="project" value="UniProtKB-KW"/>
</dbReference>
<dbReference type="GO" id="GO:0046872">
    <property type="term" value="F:metal ion binding"/>
    <property type="evidence" value="ECO:0007669"/>
    <property type="project" value="UniProtKB-KW"/>
</dbReference>
<dbReference type="PANTHER" id="PTHR42648">
    <property type="entry name" value="TRANSPOSASE, PUTATIVE-RELATED"/>
    <property type="match status" value="1"/>
</dbReference>
<dbReference type="PROSITE" id="PS50994">
    <property type="entry name" value="INTEGRASE"/>
    <property type="match status" value="1"/>
</dbReference>
<evidence type="ECO:0000256" key="7">
    <source>
        <dbReference type="ARBA" id="ARBA00022842"/>
    </source>
</evidence>
<dbReference type="GO" id="GO:0005634">
    <property type="term" value="C:nucleus"/>
    <property type="evidence" value="ECO:0007669"/>
    <property type="project" value="UniProtKB-ARBA"/>
</dbReference>
<evidence type="ECO:0000313" key="17">
    <source>
        <dbReference type="Proteomes" id="UP000765509"/>
    </source>
</evidence>
<dbReference type="GO" id="GO:0015074">
    <property type="term" value="P:DNA integration"/>
    <property type="evidence" value="ECO:0007669"/>
    <property type="project" value="UniProtKB-KW"/>
</dbReference>
<accession>A0A9Q3C9Q3</accession>
<keyword evidence="5" id="KW-0255">Endonuclease</keyword>
<evidence type="ECO:0000256" key="10">
    <source>
        <dbReference type="ARBA" id="ARBA00022918"/>
    </source>
</evidence>
<keyword evidence="1" id="KW-0815">Transposition</keyword>
<keyword evidence="10" id="KW-0695">RNA-directed DNA polymerase</keyword>
<dbReference type="GO" id="GO:0003723">
    <property type="term" value="F:RNA binding"/>
    <property type="evidence" value="ECO:0007669"/>
    <property type="project" value="UniProtKB-KW"/>
</dbReference>
<dbReference type="EMBL" id="AVOT02006263">
    <property type="protein sequence ID" value="MBW0481154.1"/>
    <property type="molecule type" value="Genomic_DNA"/>
</dbReference>
<dbReference type="InterPro" id="IPR036397">
    <property type="entry name" value="RNaseH_sf"/>
</dbReference>
<dbReference type="GO" id="GO:0006310">
    <property type="term" value="P:DNA recombination"/>
    <property type="evidence" value="ECO:0007669"/>
    <property type="project" value="UniProtKB-KW"/>
</dbReference>
<keyword evidence="6" id="KW-0378">Hydrolase</keyword>
<evidence type="ECO:0000256" key="11">
    <source>
        <dbReference type="ARBA" id="ARBA00022932"/>
    </source>
</evidence>
<reference evidence="16" key="1">
    <citation type="submission" date="2021-03" db="EMBL/GenBank/DDBJ databases">
        <title>Draft genome sequence of rust myrtle Austropuccinia psidii MF-1, a brazilian biotype.</title>
        <authorList>
            <person name="Quecine M.C."/>
            <person name="Pachon D.M.R."/>
            <person name="Bonatelli M.L."/>
            <person name="Correr F.H."/>
            <person name="Franceschini L.M."/>
            <person name="Leite T.F."/>
            <person name="Margarido G.R.A."/>
            <person name="Almeida C.A."/>
            <person name="Ferrarezi J.A."/>
            <person name="Labate C.A."/>
        </authorList>
    </citation>
    <scope>NUCLEOTIDE SEQUENCE</scope>
    <source>
        <strain evidence="16">MF-1</strain>
    </source>
</reference>
<evidence type="ECO:0000256" key="14">
    <source>
        <dbReference type="ARBA" id="ARBA00049244"/>
    </source>
</evidence>
<evidence type="ECO:0000256" key="9">
    <source>
        <dbReference type="ARBA" id="ARBA00022908"/>
    </source>
</evidence>
<keyword evidence="8" id="KW-0694">RNA-binding</keyword>
<sequence length="234" mass="26084">MGPFPDNPLGCCFILTVQDHPSTYSFVYPLKSRSKTPDAILETINLLRVQLRITPKAVRTPNSREFTSVSFTGALRKMVVLFIPLLPYSPQENGEAEQLNRTLGDIARAMLVQGNMPACFWQYAYANACFIHNCLPNSHCPESSRYEELYDRCPSVAAIYPFGAEAIVHVPAPQQSRKLHLRGATCKLLCPIDGSGGWLLWDTAKNCLIQLVSIVFPAFQRDDIPAMVEHKGSL</sequence>
<feature type="domain" description="Integrase catalytic" evidence="15">
    <location>
        <begin position="1"/>
        <end position="154"/>
    </location>
</feature>
<evidence type="ECO:0000256" key="2">
    <source>
        <dbReference type="ARBA" id="ARBA00022695"/>
    </source>
</evidence>
<comment type="catalytic activity">
    <reaction evidence="13">
        <text>DNA(n) + a 2'-deoxyribonucleoside 5'-triphosphate = DNA(n+1) + diphosphate</text>
        <dbReference type="Rhea" id="RHEA:22508"/>
        <dbReference type="Rhea" id="RHEA-COMP:17339"/>
        <dbReference type="Rhea" id="RHEA-COMP:17340"/>
        <dbReference type="ChEBI" id="CHEBI:33019"/>
        <dbReference type="ChEBI" id="CHEBI:61560"/>
        <dbReference type="ChEBI" id="CHEBI:173112"/>
        <dbReference type="EC" id="2.7.7.49"/>
    </reaction>
</comment>
<evidence type="ECO:0000256" key="3">
    <source>
        <dbReference type="ARBA" id="ARBA00022722"/>
    </source>
</evidence>
<evidence type="ECO:0000256" key="6">
    <source>
        <dbReference type="ARBA" id="ARBA00022801"/>
    </source>
</evidence>
<dbReference type="Proteomes" id="UP000765509">
    <property type="component" value="Unassembled WGS sequence"/>
</dbReference>
<dbReference type="InterPro" id="IPR039537">
    <property type="entry name" value="Retrotran_Ty1/copia-like"/>
</dbReference>
<proteinExistence type="predicted"/>
<keyword evidence="9" id="KW-0229">DNA integration</keyword>
<keyword evidence="7" id="KW-0460">Magnesium</keyword>
<comment type="catalytic activity">
    <reaction evidence="14">
        <text>DNA(n) + a 2'-deoxyribonucleoside 5'-triphosphate = DNA(n+1) + diphosphate</text>
        <dbReference type="Rhea" id="RHEA:22508"/>
        <dbReference type="Rhea" id="RHEA-COMP:17339"/>
        <dbReference type="Rhea" id="RHEA-COMP:17340"/>
        <dbReference type="ChEBI" id="CHEBI:33019"/>
        <dbReference type="ChEBI" id="CHEBI:61560"/>
        <dbReference type="ChEBI" id="CHEBI:173112"/>
        <dbReference type="EC" id="2.7.7.7"/>
    </reaction>
</comment>
<keyword evidence="17" id="KW-1185">Reference proteome</keyword>
<protein>
    <recommendedName>
        <fullName evidence="15">Integrase catalytic domain-containing protein</fullName>
    </recommendedName>
</protein>
<comment type="caution">
    <text evidence="16">The sequence shown here is derived from an EMBL/GenBank/DDBJ whole genome shotgun (WGS) entry which is preliminary data.</text>
</comment>